<accession>A0ABP7S0G8</accession>
<dbReference type="EMBL" id="BAAAZD010000002">
    <property type="protein sequence ID" value="GAA4004881.1"/>
    <property type="molecule type" value="Genomic_DNA"/>
</dbReference>
<dbReference type="PANTHER" id="PTHR34220">
    <property type="entry name" value="SENSOR HISTIDINE KINASE YPDA"/>
    <property type="match status" value="1"/>
</dbReference>
<feature type="transmembrane region" description="Helical" evidence="1">
    <location>
        <begin position="61"/>
        <end position="79"/>
    </location>
</feature>
<dbReference type="Pfam" id="PF06580">
    <property type="entry name" value="His_kinase"/>
    <property type="match status" value="1"/>
</dbReference>
<feature type="domain" description="Signal transduction histidine kinase internal region" evidence="2">
    <location>
        <begin position="213"/>
        <end position="293"/>
    </location>
</feature>
<keyword evidence="1" id="KW-0472">Membrane</keyword>
<dbReference type="Gene3D" id="3.30.565.10">
    <property type="entry name" value="Histidine kinase-like ATPase, C-terminal domain"/>
    <property type="match status" value="1"/>
</dbReference>
<keyword evidence="1" id="KW-0812">Transmembrane</keyword>
<evidence type="ECO:0000313" key="3">
    <source>
        <dbReference type="EMBL" id="GAA4004881.1"/>
    </source>
</evidence>
<reference evidence="4" key="1">
    <citation type="journal article" date="2019" name="Int. J. Syst. Evol. Microbiol.">
        <title>The Global Catalogue of Microorganisms (GCM) 10K type strain sequencing project: providing services to taxonomists for standard genome sequencing and annotation.</title>
        <authorList>
            <consortium name="The Broad Institute Genomics Platform"/>
            <consortium name="The Broad Institute Genome Sequencing Center for Infectious Disease"/>
            <person name="Wu L."/>
            <person name="Ma J."/>
        </authorList>
    </citation>
    <scope>NUCLEOTIDE SEQUENCE [LARGE SCALE GENOMIC DNA]</scope>
    <source>
        <strain evidence="4">JCM 16603</strain>
    </source>
</reference>
<dbReference type="PANTHER" id="PTHR34220:SF7">
    <property type="entry name" value="SENSOR HISTIDINE KINASE YPDA"/>
    <property type="match status" value="1"/>
</dbReference>
<keyword evidence="1" id="KW-1133">Transmembrane helix</keyword>
<gene>
    <name evidence="3" type="ORF">GCM10022211_16250</name>
</gene>
<dbReference type="InterPro" id="IPR036890">
    <property type="entry name" value="HATPase_C_sf"/>
</dbReference>
<dbReference type="InterPro" id="IPR010559">
    <property type="entry name" value="Sig_transdc_His_kin_internal"/>
</dbReference>
<evidence type="ECO:0000256" key="1">
    <source>
        <dbReference type="SAM" id="Phobius"/>
    </source>
</evidence>
<feature type="transmembrane region" description="Helical" evidence="1">
    <location>
        <begin position="173"/>
        <end position="192"/>
    </location>
</feature>
<feature type="transmembrane region" description="Helical" evidence="1">
    <location>
        <begin position="91"/>
        <end position="111"/>
    </location>
</feature>
<dbReference type="SUPFAM" id="SSF55874">
    <property type="entry name" value="ATPase domain of HSP90 chaperone/DNA topoisomerase II/histidine kinase"/>
    <property type="match status" value="1"/>
</dbReference>
<dbReference type="Proteomes" id="UP001501310">
    <property type="component" value="Unassembled WGS sequence"/>
</dbReference>
<sequence length="413" mass="44944">MNMPLSSDNLAFGQAKHETPRFADWRMALKTIGGFWAIYSVTVVARAFLGSDPGTILVNKLLTLILGVALTLLLYIAIASFSRDGSMRRKAVIAGVGSVLASIVLASGLVLTEAKLKTSKEEFRFQAREGFVVIQKGDQVRIERNAADPVVVTMPRLADLKHKDQLRIAADTAVVWLFFFAAWSAVYLASVSQAQALSLQRRAAAAESAAQVAQVRALRYQVNPHFLFNTLNSLSSLVMTGRPAEAEEMILKLSTFFRSSLSLDPTADVSLAEEIELQRLYLEIEQVRFPRRLKVEIDVPDALATVRLPALILQPIVENAIKYGLSNTRDKVTLRISAEEPLPGRLRIEISNFGGTALKSPRKPAPPAGTKVGLANVAQRLSARFGRAAGVEHGPIDGGGYKVAITMPSRNDA</sequence>
<evidence type="ECO:0000313" key="4">
    <source>
        <dbReference type="Proteomes" id="UP001501310"/>
    </source>
</evidence>
<keyword evidence="4" id="KW-1185">Reference proteome</keyword>
<dbReference type="InterPro" id="IPR050640">
    <property type="entry name" value="Bact_2-comp_sensor_kinase"/>
</dbReference>
<protein>
    <recommendedName>
        <fullName evidence="2">Signal transduction histidine kinase internal region domain-containing protein</fullName>
    </recommendedName>
</protein>
<organism evidence="3 4">
    <name type="scientific">Sphingomonas humi</name>
    <dbReference type="NCBI Taxonomy" id="335630"/>
    <lineage>
        <taxon>Bacteria</taxon>
        <taxon>Pseudomonadati</taxon>
        <taxon>Pseudomonadota</taxon>
        <taxon>Alphaproteobacteria</taxon>
        <taxon>Sphingomonadales</taxon>
        <taxon>Sphingomonadaceae</taxon>
        <taxon>Sphingomonas</taxon>
    </lineage>
</organism>
<evidence type="ECO:0000259" key="2">
    <source>
        <dbReference type="Pfam" id="PF06580"/>
    </source>
</evidence>
<name>A0ABP7S0G8_9SPHN</name>
<proteinExistence type="predicted"/>
<comment type="caution">
    <text evidence="3">The sequence shown here is derived from an EMBL/GenBank/DDBJ whole genome shotgun (WGS) entry which is preliminary data.</text>
</comment>
<feature type="transmembrane region" description="Helical" evidence="1">
    <location>
        <begin position="27"/>
        <end position="49"/>
    </location>
</feature>
<dbReference type="RefSeq" id="WP_344709749.1">
    <property type="nucleotide sequence ID" value="NZ_BAAAZD010000002.1"/>
</dbReference>